<dbReference type="EMBL" id="JBBKXZ010000001">
    <property type="protein sequence ID" value="MFD3393746.1"/>
    <property type="molecule type" value="Genomic_DNA"/>
</dbReference>
<keyword evidence="9" id="KW-1185">Reference proteome</keyword>
<sequence length="191" mass="22391">MHNRFEKVLGLINQIPDATSIKENAKLASVVILHLNDQELGNRILFIKRSQYDGHHSEQMAFPGGKKDHSDPDLLYTAQREVKEELGIDIDTSELKSLNPHWIPISNYWIQPYYIEIDKKLDFTINKREINRIFEIPVSFFKDPDQLNFHEIHYNGEPVDSPRYAYEGEDIWGATALIIYQYIKLIDYKLT</sequence>
<protein>
    <submittedName>
        <fullName evidence="8">CoA pyrophosphatase</fullName>
        <ecNumber evidence="8">3.6.1.55</ecNumber>
    </submittedName>
</protein>
<name>A0ABW6DAF6_9BACT</name>
<keyword evidence="5" id="KW-0460">Magnesium</keyword>
<organism evidence="8 9">
    <name type="scientific">Aquirufa avitistagni</name>
    <dbReference type="NCBI Taxonomy" id="3104728"/>
    <lineage>
        <taxon>Bacteria</taxon>
        <taxon>Pseudomonadati</taxon>
        <taxon>Bacteroidota</taxon>
        <taxon>Cytophagia</taxon>
        <taxon>Cytophagales</taxon>
        <taxon>Flectobacillaceae</taxon>
        <taxon>Aquirufa</taxon>
    </lineage>
</organism>
<dbReference type="InterPro" id="IPR045121">
    <property type="entry name" value="CoAse"/>
</dbReference>
<comment type="cofactor">
    <cofactor evidence="1">
        <name>Mn(2+)</name>
        <dbReference type="ChEBI" id="CHEBI:29035"/>
    </cofactor>
</comment>
<dbReference type="CDD" id="cd03426">
    <property type="entry name" value="NUDIX_CoAse_Nudt7"/>
    <property type="match status" value="1"/>
</dbReference>
<accession>A0ABW6DAF6</accession>
<gene>
    <name evidence="8" type="ORF">U0R10_03840</name>
</gene>
<evidence type="ECO:0000313" key="9">
    <source>
        <dbReference type="Proteomes" id="UP001598138"/>
    </source>
</evidence>
<dbReference type="SUPFAM" id="SSF55811">
    <property type="entry name" value="Nudix"/>
    <property type="match status" value="1"/>
</dbReference>
<evidence type="ECO:0000259" key="7">
    <source>
        <dbReference type="PROSITE" id="PS51462"/>
    </source>
</evidence>
<dbReference type="Gene3D" id="3.90.79.10">
    <property type="entry name" value="Nucleoside Triphosphate Pyrophosphohydrolase"/>
    <property type="match status" value="1"/>
</dbReference>
<evidence type="ECO:0000313" key="8">
    <source>
        <dbReference type="EMBL" id="MFD3393746.1"/>
    </source>
</evidence>
<dbReference type="PROSITE" id="PS51462">
    <property type="entry name" value="NUDIX"/>
    <property type="match status" value="1"/>
</dbReference>
<dbReference type="InterPro" id="IPR000086">
    <property type="entry name" value="NUDIX_hydrolase_dom"/>
</dbReference>
<feature type="domain" description="Nudix hydrolase" evidence="7">
    <location>
        <begin position="25"/>
        <end position="160"/>
    </location>
</feature>
<keyword evidence="3" id="KW-0479">Metal-binding</keyword>
<keyword evidence="4 8" id="KW-0378">Hydrolase</keyword>
<evidence type="ECO:0000256" key="2">
    <source>
        <dbReference type="ARBA" id="ARBA00001946"/>
    </source>
</evidence>
<evidence type="ECO:0000256" key="6">
    <source>
        <dbReference type="ARBA" id="ARBA00023211"/>
    </source>
</evidence>
<dbReference type="InterPro" id="IPR015797">
    <property type="entry name" value="NUDIX_hydrolase-like_dom_sf"/>
</dbReference>
<dbReference type="PANTHER" id="PTHR12992:SF11">
    <property type="entry name" value="MITOCHONDRIAL COENZYME A DIPHOSPHATASE NUDT8"/>
    <property type="match status" value="1"/>
</dbReference>
<comment type="caution">
    <text evidence="8">The sequence shown here is derived from an EMBL/GenBank/DDBJ whole genome shotgun (WGS) entry which is preliminary data.</text>
</comment>
<dbReference type="GO" id="GO:0035539">
    <property type="term" value="F:8-oxo-7,8-dihydrodeoxyguanosine triphosphate pyrophosphatase activity"/>
    <property type="evidence" value="ECO:0007669"/>
    <property type="project" value="UniProtKB-EC"/>
</dbReference>
<evidence type="ECO:0000256" key="3">
    <source>
        <dbReference type="ARBA" id="ARBA00022723"/>
    </source>
</evidence>
<reference evidence="8 9" key="1">
    <citation type="submission" date="2024-03" db="EMBL/GenBank/DDBJ databases">
        <title>Aquirufa genome sequencing.</title>
        <authorList>
            <person name="Pitt A."/>
            <person name="Hahn M.W."/>
        </authorList>
    </citation>
    <scope>NUCLEOTIDE SEQUENCE [LARGE SCALE GENOMIC DNA]</scope>
    <source>
        <strain evidence="8 9">OSTEICH-129V</strain>
    </source>
</reference>
<dbReference type="EC" id="3.6.1.55" evidence="8"/>
<keyword evidence="6" id="KW-0464">Manganese</keyword>
<evidence type="ECO:0000256" key="5">
    <source>
        <dbReference type="ARBA" id="ARBA00022842"/>
    </source>
</evidence>
<dbReference type="Proteomes" id="UP001598138">
    <property type="component" value="Unassembled WGS sequence"/>
</dbReference>
<dbReference type="PANTHER" id="PTHR12992">
    <property type="entry name" value="NUDIX HYDROLASE"/>
    <property type="match status" value="1"/>
</dbReference>
<proteinExistence type="predicted"/>
<dbReference type="Pfam" id="PF00293">
    <property type="entry name" value="NUDIX"/>
    <property type="match status" value="1"/>
</dbReference>
<evidence type="ECO:0000256" key="1">
    <source>
        <dbReference type="ARBA" id="ARBA00001936"/>
    </source>
</evidence>
<evidence type="ECO:0000256" key="4">
    <source>
        <dbReference type="ARBA" id="ARBA00022801"/>
    </source>
</evidence>
<comment type="cofactor">
    <cofactor evidence="2">
        <name>Mg(2+)</name>
        <dbReference type="ChEBI" id="CHEBI:18420"/>
    </cofactor>
</comment>
<dbReference type="RefSeq" id="WP_377982629.1">
    <property type="nucleotide sequence ID" value="NZ_JBBKXZ010000001.1"/>
</dbReference>